<comment type="caution">
    <text evidence="3">The sequence shown here is derived from an EMBL/GenBank/DDBJ whole genome shotgun (WGS) entry which is preliminary data.</text>
</comment>
<feature type="region of interest" description="Disordered" evidence="1">
    <location>
        <begin position="129"/>
        <end position="151"/>
    </location>
</feature>
<feature type="transmembrane region" description="Helical" evidence="2">
    <location>
        <begin position="181"/>
        <end position="199"/>
    </location>
</feature>
<keyword evidence="2" id="KW-1133">Transmembrane helix</keyword>
<dbReference type="Proteomes" id="UP000320762">
    <property type="component" value="Unassembled WGS sequence"/>
</dbReference>
<dbReference type="EMBL" id="VDMD01000010">
    <property type="protein sequence ID" value="TRM63074.1"/>
    <property type="molecule type" value="Genomic_DNA"/>
</dbReference>
<dbReference type="AlphaFoldDB" id="A0A550CE59"/>
<organism evidence="3 4">
    <name type="scientific">Schizophyllum amplum</name>
    <dbReference type="NCBI Taxonomy" id="97359"/>
    <lineage>
        <taxon>Eukaryota</taxon>
        <taxon>Fungi</taxon>
        <taxon>Dikarya</taxon>
        <taxon>Basidiomycota</taxon>
        <taxon>Agaricomycotina</taxon>
        <taxon>Agaricomycetes</taxon>
        <taxon>Agaricomycetidae</taxon>
        <taxon>Agaricales</taxon>
        <taxon>Schizophyllaceae</taxon>
        <taxon>Schizophyllum</taxon>
    </lineage>
</organism>
<protein>
    <submittedName>
        <fullName evidence="3">Uncharacterized protein</fullName>
    </submittedName>
</protein>
<keyword evidence="2" id="KW-0472">Membrane</keyword>
<evidence type="ECO:0000313" key="3">
    <source>
        <dbReference type="EMBL" id="TRM63074.1"/>
    </source>
</evidence>
<proteinExistence type="predicted"/>
<evidence type="ECO:0000256" key="1">
    <source>
        <dbReference type="SAM" id="MobiDB-lite"/>
    </source>
</evidence>
<name>A0A550CE59_9AGAR</name>
<gene>
    <name evidence="3" type="ORF">BD626DRAFT_32598</name>
</gene>
<accession>A0A550CE59</accession>
<keyword evidence="2" id="KW-0812">Transmembrane</keyword>
<keyword evidence="4" id="KW-1185">Reference proteome</keyword>
<reference evidence="3 4" key="1">
    <citation type="journal article" date="2019" name="New Phytol.">
        <title>Comparative genomics reveals unique wood-decay strategies and fruiting body development in the Schizophyllaceae.</title>
        <authorList>
            <person name="Almasi E."/>
            <person name="Sahu N."/>
            <person name="Krizsan K."/>
            <person name="Balint B."/>
            <person name="Kovacs G.M."/>
            <person name="Kiss B."/>
            <person name="Cseklye J."/>
            <person name="Drula E."/>
            <person name="Henrissat B."/>
            <person name="Nagy I."/>
            <person name="Chovatia M."/>
            <person name="Adam C."/>
            <person name="LaButti K."/>
            <person name="Lipzen A."/>
            <person name="Riley R."/>
            <person name="Grigoriev I.V."/>
            <person name="Nagy L.G."/>
        </authorList>
    </citation>
    <scope>NUCLEOTIDE SEQUENCE [LARGE SCALE GENOMIC DNA]</scope>
    <source>
        <strain evidence="3 4">NL-1724</strain>
    </source>
</reference>
<sequence>MIMQHNYQEFPPKPFFICGSGAYSCYLSIYAVSNSAKLASVALGQGSPRPPSRGAKSHPGVSSLCFVGILLRACPRGGGPRQDGLLEAWQAPRGSIINDFEGTRDTLNRGCNPYASLLGPSCMSMPRAPCKNSKGRITPPPPGFKRDDGANDMRRPMLIGLTTPPQRSVCVARRPSRRMRAIWSSDTFMVINFLVYLVIRTRPWSDSDRATSD</sequence>
<evidence type="ECO:0000313" key="4">
    <source>
        <dbReference type="Proteomes" id="UP000320762"/>
    </source>
</evidence>
<evidence type="ECO:0000256" key="2">
    <source>
        <dbReference type="SAM" id="Phobius"/>
    </source>
</evidence>